<dbReference type="GO" id="GO:0005829">
    <property type="term" value="C:cytosol"/>
    <property type="evidence" value="ECO:0007669"/>
    <property type="project" value="TreeGrafter"/>
</dbReference>
<dbReference type="PANTHER" id="PTHR22617:SF43">
    <property type="entry name" value="PROTEIN PILI"/>
    <property type="match status" value="1"/>
</dbReference>
<evidence type="ECO:0000313" key="2">
    <source>
        <dbReference type="Proteomes" id="UP000068603"/>
    </source>
</evidence>
<dbReference type="PROSITE" id="PS50851">
    <property type="entry name" value="CHEW"/>
    <property type="match status" value="1"/>
</dbReference>
<dbReference type="Proteomes" id="UP000068603">
    <property type="component" value="Unassembled WGS sequence"/>
</dbReference>
<dbReference type="GO" id="GO:0006935">
    <property type="term" value="P:chemotaxis"/>
    <property type="evidence" value="ECO:0007669"/>
    <property type="project" value="InterPro"/>
</dbReference>
<dbReference type="Gene3D" id="2.40.50.180">
    <property type="entry name" value="CheA-289, Domain 4"/>
    <property type="match status" value="1"/>
</dbReference>
<dbReference type="InterPro" id="IPR039315">
    <property type="entry name" value="CheW"/>
</dbReference>
<dbReference type="AlphaFoldDB" id="A0A119KR94"/>
<dbReference type="KEGG" id="bstg:WT74_24740"/>
<protein>
    <submittedName>
        <fullName evidence="1">Chemotaxis protein CheW</fullName>
    </submittedName>
</protein>
<dbReference type="STRING" id="1503054.WT74_24740"/>
<dbReference type="InterPro" id="IPR002545">
    <property type="entry name" value="CheW-lke_dom"/>
</dbReference>
<dbReference type="GO" id="GO:0007165">
    <property type="term" value="P:signal transduction"/>
    <property type="evidence" value="ECO:0007669"/>
    <property type="project" value="InterPro"/>
</dbReference>
<dbReference type="InterPro" id="IPR036061">
    <property type="entry name" value="CheW-like_dom_sf"/>
</dbReference>
<dbReference type="Pfam" id="PF01584">
    <property type="entry name" value="CheW"/>
    <property type="match status" value="1"/>
</dbReference>
<dbReference type="EMBL" id="LPHB01000056">
    <property type="protein sequence ID" value="KWA58886.1"/>
    <property type="molecule type" value="Genomic_DNA"/>
</dbReference>
<organism evidence="1">
    <name type="scientific">Burkholderia stagnalis</name>
    <dbReference type="NCBI Taxonomy" id="1503054"/>
    <lineage>
        <taxon>Bacteria</taxon>
        <taxon>Pseudomonadati</taxon>
        <taxon>Pseudomonadota</taxon>
        <taxon>Betaproteobacteria</taxon>
        <taxon>Burkholderiales</taxon>
        <taxon>Burkholderiaceae</taxon>
        <taxon>Burkholderia</taxon>
        <taxon>Burkholderia cepacia complex</taxon>
    </lineage>
</organism>
<dbReference type="RefSeq" id="WP_059962375.1">
    <property type="nucleotide sequence ID" value="NZ_CP013461.1"/>
</dbReference>
<reference evidence="1 2" key="1">
    <citation type="submission" date="2015-11" db="EMBL/GenBank/DDBJ databases">
        <title>Expanding the genomic diversity of Burkholderia species for the development of highly accurate diagnostics.</title>
        <authorList>
            <person name="Sahl J."/>
            <person name="Keim P."/>
            <person name="Wagner D."/>
        </authorList>
    </citation>
    <scope>NUCLEOTIDE SEQUENCE [LARGE SCALE GENOMIC DNA]</scope>
    <source>
        <strain evidence="1 2">MSMB1960WGS</strain>
    </source>
</reference>
<evidence type="ECO:0000313" key="1">
    <source>
        <dbReference type="EMBL" id="KWA58886.1"/>
    </source>
</evidence>
<proteinExistence type="predicted"/>
<comment type="caution">
    <text evidence="1">The sequence shown here is derived from an EMBL/GenBank/DDBJ whole genome shotgun (WGS) entry which is preliminary data.</text>
</comment>
<name>A0A119KR94_9BURK</name>
<accession>A0A119KR94</accession>
<dbReference type="Gene3D" id="2.30.30.40">
    <property type="entry name" value="SH3 Domains"/>
    <property type="match status" value="1"/>
</dbReference>
<gene>
    <name evidence="1" type="ORF">WT44_22340</name>
</gene>
<dbReference type="PANTHER" id="PTHR22617">
    <property type="entry name" value="CHEMOTAXIS SENSOR HISTIDINE KINASE-RELATED"/>
    <property type="match status" value="1"/>
</dbReference>
<sequence length="173" mass="18797">MLFLLFELDGERYALDAAQIVEVRALAPVKAIPGAPPWIAGAIDQRGEPVPVIDVAQLALGRAARRLRSTRLVVVRYRRHDAQPDAGDSAERMLGLIVEHATQTCRIDPARFADSGIATPHARWLGPVAGDASGFVQWVDVRRMLDDDARALLFPPAQPLPQAVSALPRAVTQ</sequence>
<dbReference type="SUPFAM" id="SSF50341">
    <property type="entry name" value="CheW-like"/>
    <property type="match status" value="1"/>
</dbReference>
<dbReference type="SMART" id="SM00260">
    <property type="entry name" value="CheW"/>
    <property type="match status" value="1"/>
</dbReference>